<dbReference type="OrthoDB" id="10354069at2759"/>
<feature type="transmembrane region" description="Helical" evidence="3">
    <location>
        <begin position="72"/>
        <end position="90"/>
    </location>
</feature>
<sequence length="1023" mass="112658">MAYMVYGTVPGFCLNLGLDESEWAMGNGSVGASHQLLRFRSLSLASLGEVPAPLWGRADLGDAGLYGPSGPWLLAQVVYFLVLLCMASKVLARLGLRRATTLVLRAGLLSGTTSLSVLGMICVPSVVLDWSLLVSLVWVGVHVSVSGTRGSGTSNPWVCSLVFWFLVLCVGGASTVGLVKTSRPQSMQQRGLGRLVFWMCGPVSVFWINAMLRYSWSRSIGRRRSASGSLDPWMHLALSPSELGRLGREGFWQQLSRLAGYGKKTMFIARLVVLWVVNFTNIFWLVVLFDGGLIPWGAVYIPWYMGYGFASSSVVYTGLWAGEKSVRRCCATRSDLAPSPSYSTSSDDESGWSSESDWSCGSESEDEENLNSPHKGKQPASIGWAYASGTSEGAIGAEASGSGLSYVDKLGVVDHKSAVNKAADATAVDDGSIAVHAPSVAVVVDARVTKLEEALAAAHRQHERNKAVIEEREARNRKLVMQLPAIRQAAAQAEEKASAARQDGKEKSRRVQELEAHIAVIKAAQKEAAQRFQKEKAAFEASLDILRREGDDRIRALKVTVECARKTSGDKSREFEELEESLKQAESERDSTRERLQREKEALQTEAKLAREELASKEHAEQQLDVVIERLREDIARTRRERDSEVAGPANQEKALKADLDDRSSQLEITRAALQSAEEDLKKSKALCADLEQSVSQDRADKEALEVALREAKAELEAISTTRRAKAVEVLGLMRSCKELAEQMDAVKGSAEFQRVEAHFAQQTFEEEVKDLEIKLAASTGQTEQLNADLKKVRELRSKNAVCKQEINAAKEHNAELERRNAELEAHAACLEEKRTRLQELDSGVKAEKAQLETQRAQLDNDKRKAEEDFSAKELQEQLPQMMDDIVAAQHEELQRDEEDILDEHADSALEDLCDDADMEAADDSDALWSEEYDISATMVFNFTADDVETSEPEEGDSVELEDVVLDDTGAGSSSTKQFKKKPRKLNDPYCAGGPEVGYEETREDFRVAIISGEVHDRTPGSL</sequence>
<feature type="transmembrane region" description="Helical" evidence="3">
    <location>
        <begin position="267"/>
        <end position="289"/>
    </location>
</feature>
<evidence type="ECO:0000313" key="5">
    <source>
        <dbReference type="Proteomes" id="UP000194127"/>
    </source>
</evidence>
<dbReference type="STRING" id="670580.A0A1X6MRS8"/>
<feature type="coiled-coil region" evidence="1">
    <location>
        <begin position="667"/>
        <end position="722"/>
    </location>
</feature>
<dbReference type="AlphaFoldDB" id="A0A1X6MRS8"/>
<accession>A0A1X6MRS8</accession>
<feature type="transmembrane region" description="Helical" evidence="3">
    <location>
        <begin position="157"/>
        <end position="176"/>
    </location>
</feature>
<feature type="region of interest" description="Disordered" evidence="2">
    <location>
        <begin position="639"/>
        <end position="662"/>
    </location>
</feature>
<reference evidence="4 5" key="1">
    <citation type="submission" date="2017-04" db="EMBL/GenBank/DDBJ databases">
        <title>Genome Sequence of the Model Brown-Rot Fungus Postia placenta SB12.</title>
        <authorList>
            <consortium name="DOE Joint Genome Institute"/>
            <person name="Gaskell J."/>
            <person name="Kersten P."/>
            <person name="Larrondo L.F."/>
            <person name="Canessa P."/>
            <person name="Martinez D."/>
            <person name="Hibbett D."/>
            <person name="Schmoll M."/>
            <person name="Kubicek C.P."/>
            <person name="Martinez A.T."/>
            <person name="Yadav J."/>
            <person name="Master E."/>
            <person name="Magnuson J.K."/>
            <person name="James T."/>
            <person name="Yaver D."/>
            <person name="Berka R."/>
            <person name="Labutti K."/>
            <person name="Lipzen A."/>
            <person name="Aerts A."/>
            <person name="Barry K."/>
            <person name="Henrissat B."/>
            <person name="Blanchette R."/>
            <person name="Grigoriev I."/>
            <person name="Cullen D."/>
        </authorList>
    </citation>
    <scope>NUCLEOTIDE SEQUENCE [LARGE SCALE GENOMIC DNA]</scope>
    <source>
        <strain evidence="4 5">MAD-698-R-SB12</strain>
    </source>
</reference>
<keyword evidence="3" id="KW-0812">Transmembrane</keyword>
<evidence type="ECO:0000313" key="4">
    <source>
        <dbReference type="EMBL" id="OSX58936.1"/>
    </source>
</evidence>
<keyword evidence="3" id="KW-0472">Membrane</keyword>
<name>A0A1X6MRS8_9APHY</name>
<organism evidence="4 5">
    <name type="scientific">Postia placenta MAD-698-R-SB12</name>
    <dbReference type="NCBI Taxonomy" id="670580"/>
    <lineage>
        <taxon>Eukaryota</taxon>
        <taxon>Fungi</taxon>
        <taxon>Dikarya</taxon>
        <taxon>Basidiomycota</taxon>
        <taxon>Agaricomycotina</taxon>
        <taxon>Agaricomycetes</taxon>
        <taxon>Polyporales</taxon>
        <taxon>Adustoporiaceae</taxon>
        <taxon>Rhodonia</taxon>
    </lineage>
</organism>
<feature type="transmembrane region" description="Helical" evidence="3">
    <location>
        <begin position="301"/>
        <end position="319"/>
    </location>
</feature>
<gene>
    <name evidence="4" type="ORF">POSPLADRAFT_1049099</name>
</gene>
<protein>
    <submittedName>
        <fullName evidence="4">Uncharacterized protein</fullName>
    </submittedName>
</protein>
<dbReference type="RefSeq" id="XP_024335730.1">
    <property type="nucleotide sequence ID" value="XM_024479661.1"/>
</dbReference>
<keyword evidence="1" id="KW-0175">Coiled coil</keyword>
<feature type="transmembrane region" description="Helical" evidence="3">
    <location>
        <begin position="196"/>
        <end position="216"/>
    </location>
</feature>
<keyword evidence="5" id="KW-1185">Reference proteome</keyword>
<proteinExistence type="predicted"/>
<feature type="region of interest" description="Disordered" evidence="2">
    <location>
        <begin position="334"/>
        <end position="379"/>
    </location>
</feature>
<keyword evidence="3" id="KW-1133">Transmembrane helix</keyword>
<feature type="coiled-coil region" evidence="1">
    <location>
        <begin position="793"/>
        <end position="892"/>
    </location>
</feature>
<feature type="transmembrane region" description="Helical" evidence="3">
    <location>
        <begin position="102"/>
        <end position="121"/>
    </location>
</feature>
<evidence type="ECO:0000256" key="2">
    <source>
        <dbReference type="SAM" id="MobiDB-lite"/>
    </source>
</evidence>
<dbReference type="GeneID" id="36324611"/>
<dbReference type="EMBL" id="KZ110603">
    <property type="protein sequence ID" value="OSX58936.1"/>
    <property type="molecule type" value="Genomic_DNA"/>
</dbReference>
<feature type="region of interest" description="Disordered" evidence="2">
    <location>
        <begin position="568"/>
        <end position="603"/>
    </location>
</feature>
<evidence type="ECO:0000256" key="3">
    <source>
        <dbReference type="SAM" id="Phobius"/>
    </source>
</evidence>
<feature type="region of interest" description="Disordered" evidence="2">
    <location>
        <begin position="967"/>
        <end position="997"/>
    </location>
</feature>
<feature type="compositionally biased region" description="Low complexity" evidence="2">
    <location>
        <begin position="334"/>
        <end position="362"/>
    </location>
</feature>
<evidence type="ECO:0000256" key="1">
    <source>
        <dbReference type="SAM" id="Coils"/>
    </source>
</evidence>
<dbReference type="Proteomes" id="UP000194127">
    <property type="component" value="Unassembled WGS sequence"/>
</dbReference>